<accession>A0A315WCU9</accession>
<feature type="region of interest" description="Disordered" evidence="1">
    <location>
        <begin position="492"/>
        <end position="613"/>
    </location>
</feature>
<proteinExistence type="predicted"/>
<dbReference type="PANTHER" id="PTHR22045:SF6">
    <property type="entry name" value="PROLINE AND SERINE-RICH PROTEIN 3"/>
    <property type="match status" value="1"/>
</dbReference>
<dbReference type="EMBL" id="NHOQ01000034">
    <property type="protein sequence ID" value="PWA33610.1"/>
    <property type="molecule type" value="Genomic_DNA"/>
</dbReference>
<feature type="compositionally biased region" description="Low complexity" evidence="1">
    <location>
        <begin position="571"/>
        <end position="582"/>
    </location>
</feature>
<name>A0A315WCU9_GAMAF</name>
<evidence type="ECO:0000313" key="3">
    <source>
        <dbReference type="Proteomes" id="UP000250572"/>
    </source>
</evidence>
<dbReference type="Proteomes" id="UP000250572">
    <property type="component" value="Unassembled WGS sequence"/>
</dbReference>
<feature type="region of interest" description="Disordered" evidence="1">
    <location>
        <begin position="393"/>
        <end position="453"/>
    </location>
</feature>
<organism evidence="2 3">
    <name type="scientific">Gambusia affinis</name>
    <name type="common">Western mosquitofish</name>
    <name type="synonym">Heterandria affinis</name>
    <dbReference type="NCBI Taxonomy" id="33528"/>
    <lineage>
        <taxon>Eukaryota</taxon>
        <taxon>Metazoa</taxon>
        <taxon>Chordata</taxon>
        <taxon>Craniata</taxon>
        <taxon>Vertebrata</taxon>
        <taxon>Euteleostomi</taxon>
        <taxon>Actinopterygii</taxon>
        <taxon>Neopterygii</taxon>
        <taxon>Teleostei</taxon>
        <taxon>Neoteleostei</taxon>
        <taxon>Acanthomorphata</taxon>
        <taxon>Ovalentaria</taxon>
        <taxon>Atherinomorphae</taxon>
        <taxon>Cyprinodontiformes</taxon>
        <taxon>Poeciliidae</taxon>
        <taxon>Poeciliinae</taxon>
        <taxon>Gambusia</taxon>
    </lineage>
</organism>
<protein>
    <submittedName>
        <fullName evidence="2">Uncharacterized protein</fullName>
    </submittedName>
</protein>
<dbReference type="STRING" id="33528.ENSGAFP00000005477"/>
<feature type="compositionally biased region" description="Polar residues" evidence="1">
    <location>
        <begin position="501"/>
        <end position="511"/>
    </location>
</feature>
<dbReference type="AlphaFoldDB" id="A0A315WCU9"/>
<feature type="compositionally biased region" description="Basic residues" evidence="1">
    <location>
        <begin position="18"/>
        <end position="30"/>
    </location>
</feature>
<feature type="compositionally biased region" description="Basic residues" evidence="1">
    <location>
        <begin position="539"/>
        <end position="548"/>
    </location>
</feature>
<feature type="compositionally biased region" description="Polar residues" evidence="1">
    <location>
        <begin position="442"/>
        <end position="453"/>
    </location>
</feature>
<feature type="compositionally biased region" description="Basic and acidic residues" evidence="1">
    <location>
        <begin position="55"/>
        <end position="65"/>
    </location>
</feature>
<evidence type="ECO:0000313" key="2">
    <source>
        <dbReference type="EMBL" id="PWA33610.1"/>
    </source>
</evidence>
<feature type="region of interest" description="Disordered" evidence="1">
    <location>
        <begin position="1"/>
        <end position="65"/>
    </location>
</feature>
<comment type="caution">
    <text evidence="2">The sequence shown here is derived from an EMBL/GenBank/DDBJ whole genome shotgun (WGS) entry which is preliminary data.</text>
</comment>
<feature type="non-terminal residue" evidence="2">
    <location>
        <position position="713"/>
    </location>
</feature>
<dbReference type="PANTHER" id="PTHR22045">
    <property type="entry name" value="PROLINE AND SERINE-RICH PROTEIN 3"/>
    <property type="match status" value="1"/>
</dbReference>
<evidence type="ECO:0000256" key="1">
    <source>
        <dbReference type="SAM" id="MobiDB-lite"/>
    </source>
</evidence>
<keyword evidence="3" id="KW-1185">Reference proteome</keyword>
<feature type="non-terminal residue" evidence="2">
    <location>
        <position position="1"/>
    </location>
</feature>
<gene>
    <name evidence="2" type="ORF">CCH79_00007576</name>
</gene>
<sequence>EPLFTRQNPFPPVSTVKTRAHYYPSRKKSLSKNEKKITLSPVRLHQTSNSPPRSLNRESEQLNENHDFPASDGQHVFTEIWPSTECGSSPEGNADIPEMLPDKLSTKLETSTVPSGVKEDSVLANTNTYFYRYIERFRHGQPQSRAERRQMISTDGGEQIPFWWMTHSSVPSSNPGKLLDKGTLPVCVFMWINHELANFALSFSNKHNIRFFSMNGCSLFLKDGHDSTTDSLDAQPQHDTFLNVGSDCSQGEYDDTELINLQERASRLLLKGECSPSDGSIPVSSDGLGCSDFSSSVSVNEPVRQPLIPSLMKSTNAPICPDPAAAAASSQKYVMPTMTPPTRPEDDILFQWRLRRKMEQARGWSQSMKQSGLHDSAFSWQAPSLFHASVSAEAYKQQSSQPPRFSESDAHPHMTSSQAETTEAHRRGAPAPSPTRFLTAGVPSSSGMSQTQTLSHIPPHMHLLCDVLPCPNQPTLANDEQSISQKLPEVQTKAVHRETQVSESLLRTNSDWPVKERLPASRHASTGNIKGDGCSQQKILHKNKKKKLVTKESDQKTALPSRQQRKAVRDSSNPSNPKNTTSVKERHHHDEGKAVPKESCSGGHGPPSSPVHTALGQAISEVLFPTVAQKTPVSPVSTHKNISPSGSAAPLHVTQNSLQVISQLLQEAEDSDGKEFEDDPLLQVLRQQRQWVKDQIREVDVRLNEFQEGQAVA</sequence>
<dbReference type="InterPro" id="IPR037646">
    <property type="entry name" value="PROSER3"/>
</dbReference>
<reference evidence="2 3" key="1">
    <citation type="journal article" date="2018" name="G3 (Bethesda)">
        <title>A High-Quality Reference Genome for the Invasive Mosquitofish Gambusia affinis Using a Chicago Library.</title>
        <authorList>
            <person name="Hoffberg S.L."/>
            <person name="Troendle N.J."/>
            <person name="Glenn T.C."/>
            <person name="Mahmud O."/>
            <person name="Louha S."/>
            <person name="Chalopin D."/>
            <person name="Bennetzen J.L."/>
            <person name="Mauricio R."/>
        </authorList>
    </citation>
    <scope>NUCLEOTIDE SEQUENCE [LARGE SCALE GENOMIC DNA]</scope>
    <source>
        <strain evidence="2">NE01/NJP1002.9</strain>
        <tissue evidence="2">Muscle</tissue>
    </source>
</reference>